<evidence type="ECO:0000313" key="2">
    <source>
        <dbReference type="Proteomes" id="UP000015104"/>
    </source>
</evidence>
<reference evidence="2" key="1">
    <citation type="submission" date="2011-08" db="EMBL/GenBank/DDBJ databases">
        <authorList>
            <person name="Rombauts S."/>
        </authorList>
    </citation>
    <scope>NUCLEOTIDE SEQUENCE</scope>
    <source>
        <strain evidence="2">London</strain>
    </source>
</reference>
<dbReference type="AlphaFoldDB" id="T1KAY0"/>
<proteinExistence type="predicted"/>
<evidence type="ECO:0000313" key="1">
    <source>
        <dbReference type="EnsemblMetazoa" id="tetur08g02150.1"/>
    </source>
</evidence>
<reference evidence="1" key="2">
    <citation type="submission" date="2015-06" db="UniProtKB">
        <authorList>
            <consortium name="EnsemblMetazoa"/>
        </authorList>
    </citation>
    <scope>IDENTIFICATION</scope>
</reference>
<sequence length="78" mass="9125">MSKLQLDAEETNVYLQSATSDKPVYHGKDSDKLMDPNSLSCPYQPTLNVDQNPLYFESNRVLFEAHKNRLQRQRIRIK</sequence>
<keyword evidence="2" id="KW-1185">Reference proteome</keyword>
<protein>
    <submittedName>
        <fullName evidence="1">Uncharacterized protein</fullName>
    </submittedName>
</protein>
<accession>T1KAY0</accession>
<dbReference type="Proteomes" id="UP000015104">
    <property type="component" value="Unassembled WGS sequence"/>
</dbReference>
<dbReference type="EMBL" id="CAEY01001943">
    <property type="status" value="NOT_ANNOTATED_CDS"/>
    <property type="molecule type" value="Genomic_DNA"/>
</dbReference>
<organism evidence="1 2">
    <name type="scientific">Tetranychus urticae</name>
    <name type="common">Two-spotted spider mite</name>
    <dbReference type="NCBI Taxonomy" id="32264"/>
    <lineage>
        <taxon>Eukaryota</taxon>
        <taxon>Metazoa</taxon>
        <taxon>Ecdysozoa</taxon>
        <taxon>Arthropoda</taxon>
        <taxon>Chelicerata</taxon>
        <taxon>Arachnida</taxon>
        <taxon>Acari</taxon>
        <taxon>Acariformes</taxon>
        <taxon>Trombidiformes</taxon>
        <taxon>Prostigmata</taxon>
        <taxon>Eleutherengona</taxon>
        <taxon>Raphignathae</taxon>
        <taxon>Tetranychoidea</taxon>
        <taxon>Tetranychidae</taxon>
        <taxon>Tetranychus</taxon>
    </lineage>
</organism>
<name>T1KAY0_TETUR</name>
<dbReference type="EnsemblMetazoa" id="tetur08g02150.1">
    <property type="protein sequence ID" value="tetur08g02150.1"/>
    <property type="gene ID" value="tetur08g02150"/>
</dbReference>
<dbReference type="HOGENOM" id="CLU_2625155_0_0_1"/>